<protein>
    <recommendedName>
        <fullName evidence="4">SCP domain-containing protein</fullName>
    </recommendedName>
</protein>
<accession>A0A484BMU7</accession>
<dbReference type="AlphaFoldDB" id="A0A484BMU7"/>
<dbReference type="EMBL" id="LSRL02000017">
    <property type="protein sequence ID" value="TDG50139.1"/>
    <property type="molecule type" value="Genomic_DNA"/>
</dbReference>
<dbReference type="CDD" id="cd05380">
    <property type="entry name" value="CAP_euk"/>
    <property type="match status" value="2"/>
</dbReference>
<sequence>MRRNLVFPLLGLLSIVRSTAAVACPFQQYCSNGTTHVLCFKRKLESFHKRCGDKKYRLISIDGSLREDVLFRLNYARNLVASGLFDFPAAANMPTLTWDDFLVETAEKLAFTCDTTGQYCSNSKAYHYVASVRIGTHFVKEVTQKSAVKDLLNIWIRDMLGCKLSGEGLITRKNVKAEQIGCVSEMLWTNWLLAALWQLCCIWPRIPAFDYCDPTLCPGPEKHIACSNFGELADTCSPDAHVVRITPDRRNMILNEMNEYRDRIAGGNLVGFNPATRMATLQWDPELASFAELNVKRCALVNDHCRNSDHFRNVAQVVAEGGWQGTPNDGTATSGPTEYHTEDEVIKATLEQMFGEYKECSMRDIMAYSPPANSKCIAYFTQLVRDSTTHVGCGILRQTRNTSNNEGQWVLSTHQYMTCNFVRGNDVNAPVYQSGDRAAIDCRSGRNPQFINLCSINEIYENYGIVGLSFY</sequence>
<dbReference type="OrthoDB" id="414826at2759"/>
<evidence type="ECO:0000256" key="1">
    <source>
        <dbReference type="ARBA" id="ARBA00004613"/>
    </source>
</evidence>
<dbReference type="SUPFAM" id="SSF55797">
    <property type="entry name" value="PR-1-like"/>
    <property type="match status" value="2"/>
</dbReference>
<keyword evidence="2" id="KW-0964">Secreted</keyword>
<dbReference type="SMART" id="SM00198">
    <property type="entry name" value="SCP"/>
    <property type="match status" value="1"/>
</dbReference>
<dbReference type="InterPro" id="IPR001283">
    <property type="entry name" value="CRISP-related"/>
</dbReference>
<reference evidence="5 6" key="1">
    <citation type="journal article" date="2019" name="J. Hered.">
        <title>An Improved Genome Assembly for Drosophila navojoa, the Basal Species in the mojavensis Cluster.</title>
        <authorList>
            <person name="Vanderlinde T."/>
            <person name="Dupim E.G."/>
            <person name="Nazario-Yepiz N.O."/>
            <person name="Carvalho A.B."/>
        </authorList>
    </citation>
    <scope>NUCLEOTIDE SEQUENCE [LARGE SCALE GENOMIC DNA]</scope>
    <source>
        <strain evidence="5">Navoj_Jal97</strain>
        <tissue evidence="5">Whole organism</tissue>
    </source>
</reference>
<name>A0A484BMU7_DRONA</name>
<evidence type="ECO:0000313" key="6">
    <source>
        <dbReference type="Proteomes" id="UP000295192"/>
    </source>
</evidence>
<feature type="signal peptide" evidence="3">
    <location>
        <begin position="1"/>
        <end position="21"/>
    </location>
</feature>
<evidence type="ECO:0000313" key="5">
    <source>
        <dbReference type="EMBL" id="TDG50139.1"/>
    </source>
</evidence>
<evidence type="ECO:0000259" key="4">
    <source>
        <dbReference type="SMART" id="SM00198"/>
    </source>
</evidence>
<dbReference type="GO" id="GO:0005576">
    <property type="term" value="C:extracellular region"/>
    <property type="evidence" value="ECO:0007669"/>
    <property type="project" value="UniProtKB-SubCell"/>
</dbReference>
<dbReference type="Proteomes" id="UP000295192">
    <property type="component" value="Unassembled WGS sequence"/>
</dbReference>
<evidence type="ECO:0000256" key="2">
    <source>
        <dbReference type="ARBA" id="ARBA00022525"/>
    </source>
</evidence>
<feature type="chain" id="PRO_5019771201" description="SCP domain-containing protein" evidence="3">
    <location>
        <begin position="22"/>
        <end position="471"/>
    </location>
</feature>
<proteinExistence type="predicted"/>
<dbReference type="InterPro" id="IPR014044">
    <property type="entry name" value="CAP_dom"/>
</dbReference>
<comment type="subcellular location">
    <subcellularLocation>
        <location evidence="1">Secreted</location>
    </subcellularLocation>
</comment>
<dbReference type="STRING" id="7232.A0A484BMU7"/>
<keyword evidence="3" id="KW-0732">Signal</keyword>
<feature type="domain" description="SCP" evidence="4">
    <location>
        <begin position="248"/>
        <end position="428"/>
    </location>
</feature>
<dbReference type="Pfam" id="PF00188">
    <property type="entry name" value="CAP"/>
    <property type="match status" value="2"/>
</dbReference>
<evidence type="ECO:0000256" key="3">
    <source>
        <dbReference type="SAM" id="SignalP"/>
    </source>
</evidence>
<gene>
    <name evidence="5" type="ORF">AWZ03_003355</name>
</gene>
<keyword evidence="6" id="KW-1185">Reference proteome</keyword>
<dbReference type="PANTHER" id="PTHR10334">
    <property type="entry name" value="CYSTEINE-RICH SECRETORY PROTEIN-RELATED"/>
    <property type="match status" value="1"/>
</dbReference>
<organism evidence="5 6">
    <name type="scientific">Drosophila navojoa</name>
    <name type="common">Fruit fly</name>
    <dbReference type="NCBI Taxonomy" id="7232"/>
    <lineage>
        <taxon>Eukaryota</taxon>
        <taxon>Metazoa</taxon>
        <taxon>Ecdysozoa</taxon>
        <taxon>Arthropoda</taxon>
        <taxon>Hexapoda</taxon>
        <taxon>Insecta</taxon>
        <taxon>Pterygota</taxon>
        <taxon>Neoptera</taxon>
        <taxon>Endopterygota</taxon>
        <taxon>Diptera</taxon>
        <taxon>Brachycera</taxon>
        <taxon>Muscomorpha</taxon>
        <taxon>Ephydroidea</taxon>
        <taxon>Drosophilidae</taxon>
        <taxon>Drosophila</taxon>
    </lineage>
</organism>
<dbReference type="InterPro" id="IPR035940">
    <property type="entry name" value="CAP_sf"/>
</dbReference>
<comment type="caution">
    <text evidence="5">The sequence shown here is derived from an EMBL/GenBank/DDBJ whole genome shotgun (WGS) entry which is preliminary data.</text>
</comment>
<dbReference type="Gene3D" id="3.40.33.10">
    <property type="entry name" value="CAP"/>
    <property type="match status" value="2"/>
</dbReference>
<dbReference type="OMA" id="CAMARVE"/>